<reference evidence="2" key="1">
    <citation type="submission" date="2021-01" db="EMBL/GenBank/DDBJ databases">
        <authorList>
            <person name="Li R."/>
            <person name="Bekaert M."/>
        </authorList>
    </citation>
    <scope>NUCLEOTIDE SEQUENCE</scope>
    <source>
        <strain evidence="2">Farmed</strain>
    </source>
</reference>
<evidence type="ECO:0000256" key="1">
    <source>
        <dbReference type="SAM" id="Phobius"/>
    </source>
</evidence>
<protein>
    <submittedName>
        <fullName evidence="2">Uncharacterized protein</fullName>
    </submittedName>
</protein>
<keyword evidence="3" id="KW-1185">Reference proteome</keyword>
<feature type="transmembrane region" description="Helical" evidence="1">
    <location>
        <begin position="58"/>
        <end position="80"/>
    </location>
</feature>
<evidence type="ECO:0000313" key="3">
    <source>
        <dbReference type="Proteomes" id="UP000597762"/>
    </source>
</evidence>
<feature type="transmembrane region" description="Helical" evidence="1">
    <location>
        <begin position="229"/>
        <end position="249"/>
    </location>
</feature>
<keyword evidence="1" id="KW-1133">Transmembrane helix</keyword>
<comment type="caution">
    <text evidence="2">The sequence shown here is derived from an EMBL/GenBank/DDBJ whole genome shotgun (WGS) entry which is preliminary data.</text>
</comment>
<feature type="transmembrane region" description="Helical" evidence="1">
    <location>
        <begin position="287"/>
        <end position="309"/>
    </location>
</feature>
<organism evidence="2 3">
    <name type="scientific">Acanthosepion pharaonis</name>
    <name type="common">Pharaoh cuttlefish</name>
    <name type="synonym">Sepia pharaonis</name>
    <dbReference type="NCBI Taxonomy" id="158019"/>
    <lineage>
        <taxon>Eukaryota</taxon>
        <taxon>Metazoa</taxon>
        <taxon>Spiralia</taxon>
        <taxon>Lophotrochozoa</taxon>
        <taxon>Mollusca</taxon>
        <taxon>Cephalopoda</taxon>
        <taxon>Coleoidea</taxon>
        <taxon>Decapodiformes</taxon>
        <taxon>Sepiida</taxon>
        <taxon>Sepiina</taxon>
        <taxon>Sepiidae</taxon>
        <taxon>Acanthosepion</taxon>
    </lineage>
</organism>
<dbReference type="AlphaFoldDB" id="A0A812DB65"/>
<feature type="transmembrane region" description="Helical" evidence="1">
    <location>
        <begin position="173"/>
        <end position="194"/>
    </location>
</feature>
<keyword evidence="1" id="KW-0472">Membrane</keyword>
<feature type="transmembrane region" description="Helical" evidence="1">
    <location>
        <begin position="86"/>
        <end position="108"/>
    </location>
</feature>
<proteinExistence type="predicted"/>
<dbReference type="EMBL" id="CAHIKZ030003303">
    <property type="protein sequence ID" value="CAE1298580.1"/>
    <property type="molecule type" value="Genomic_DNA"/>
</dbReference>
<evidence type="ECO:0000313" key="2">
    <source>
        <dbReference type="EMBL" id="CAE1298580.1"/>
    </source>
</evidence>
<accession>A0A812DB65</accession>
<feature type="transmembrane region" description="Helical" evidence="1">
    <location>
        <begin position="115"/>
        <end position="140"/>
    </location>
</feature>
<feature type="transmembrane region" description="Helical" evidence="1">
    <location>
        <begin position="255"/>
        <end position="275"/>
    </location>
</feature>
<gene>
    <name evidence="2" type="ORF">SPHA_52641</name>
</gene>
<dbReference type="Proteomes" id="UP000597762">
    <property type="component" value="Unassembled WGS sequence"/>
</dbReference>
<feature type="transmembrane region" description="Helical" evidence="1">
    <location>
        <begin position="146"/>
        <end position="166"/>
    </location>
</feature>
<keyword evidence="1" id="KW-0812">Transmembrane</keyword>
<name>A0A812DB65_ACAPH</name>
<feature type="transmembrane region" description="Helical" evidence="1">
    <location>
        <begin position="315"/>
        <end position="337"/>
    </location>
</feature>
<sequence length="410" mass="46579">MLLAVIFLCHHFCTFEVVYLSSPVVRKNIMVGRFSVFTNASIHLFFFVFFFYSTVSFLYHFSSSVVTTFSLFLSLLTPLYTFLRPFFLFTLSYSTACLIFTLFFTFLLTFSTSHFLCLFFSTFPYSYLIFSVCLSLSIYLFPHLSVTFSLLLSHLFCLSLQSLFLFRFLSPPIYLSIYHPVFPCPNLSFIHSLFAPSLSYIHSLLHISSFFPVRPFFSPPSLSLLSRALFPSLTLPFSLSLIHFVSLSLSLSLVFPYSLCLSLVFPYSLCLSLSFPSSLCRSPLPILTLSLSFLPSHTFLSLSLSLFLIHSDSPVFSLSLNLSFSHTVSCCLSLLLTRQLSLSLSLSLSPINVCLPTLFLYSTRYDEFTFFLICPHSILLSNDYYFSLSLSLSLFLSNSPCLPLTLKLTT</sequence>
<feature type="transmembrane region" description="Helical" evidence="1">
    <location>
        <begin position="30"/>
        <end position="51"/>
    </location>
</feature>